<organism evidence="1 2">
    <name type="scientific">Novosphingobium pituita</name>
    <dbReference type="NCBI Taxonomy" id="3056842"/>
    <lineage>
        <taxon>Bacteria</taxon>
        <taxon>Pseudomonadati</taxon>
        <taxon>Pseudomonadota</taxon>
        <taxon>Alphaproteobacteria</taxon>
        <taxon>Sphingomonadales</taxon>
        <taxon>Sphingomonadaceae</taxon>
        <taxon>Novosphingobium</taxon>
    </lineage>
</organism>
<dbReference type="InterPro" id="IPR010982">
    <property type="entry name" value="Lambda_DNA-bd_dom_sf"/>
</dbReference>
<dbReference type="RefSeq" id="WP_317973368.1">
    <property type="nucleotide sequence ID" value="NZ_BTFW01000001.1"/>
</dbReference>
<gene>
    <name evidence="1" type="ORF">NUTIK01_02900</name>
</gene>
<dbReference type="InterPro" id="IPR059216">
    <property type="entry name" value="LeuA_carph_isopro_dom"/>
</dbReference>
<dbReference type="Proteomes" id="UP001187221">
    <property type="component" value="Unassembled WGS sequence"/>
</dbReference>
<comment type="caution">
    <text evidence="1">The sequence shown here is derived from an EMBL/GenBank/DDBJ whole genome shotgun (WGS) entry which is preliminary data.</text>
</comment>
<reference evidence="1 2" key="1">
    <citation type="submission" date="2023-06" db="EMBL/GenBank/DDBJ databases">
        <title>Draft genome sequence of Novosphingobium sp. strain IK01.</title>
        <authorList>
            <person name="Hatamoto M."/>
            <person name="Ikarashi T."/>
            <person name="Yamaguchi T."/>
        </authorList>
    </citation>
    <scope>NUCLEOTIDE SEQUENCE [LARGE SCALE GENOMIC DNA]</scope>
    <source>
        <strain evidence="1 2">IK01</strain>
    </source>
</reference>
<dbReference type="NCBIfam" id="NF046037">
    <property type="entry name" value="carphisopro"/>
    <property type="match status" value="1"/>
</dbReference>
<evidence type="ECO:0000313" key="1">
    <source>
        <dbReference type="EMBL" id="GMM59513.1"/>
    </source>
</evidence>
<keyword evidence="2" id="KW-1185">Reference proteome</keyword>
<evidence type="ECO:0000313" key="2">
    <source>
        <dbReference type="Proteomes" id="UP001187221"/>
    </source>
</evidence>
<dbReference type="EMBL" id="BTFW01000001">
    <property type="protein sequence ID" value="GMM59513.1"/>
    <property type="molecule type" value="Genomic_DNA"/>
</dbReference>
<evidence type="ECO:0008006" key="3">
    <source>
        <dbReference type="Google" id="ProtNLM"/>
    </source>
</evidence>
<proteinExistence type="predicted"/>
<sequence>MEQLCSIFTLFGGIRPMARALGESPSKVMAWKRAGHIPAQTQAKVLEKGLAQGLPLTAEHVVFPLGRPAPDVANGGSAVVCDQPGKAQRAKVAA</sequence>
<accession>A0ABQ6P2M9</accession>
<name>A0ABQ6P2M9_9SPHN</name>
<protein>
    <recommendedName>
        <fullName evidence="3">Rha family transcriptional regulator</fullName>
    </recommendedName>
</protein>
<dbReference type="Gene3D" id="1.10.260.40">
    <property type="entry name" value="lambda repressor-like DNA-binding domains"/>
    <property type="match status" value="1"/>
</dbReference>